<dbReference type="OrthoDB" id="1896086at2759"/>
<evidence type="ECO:0000259" key="8">
    <source>
        <dbReference type="Pfam" id="PF00082"/>
    </source>
</evidence>
<dbReference type="SUPFAM" id="SSF52743">
    <property type="entry name" value="Subtilisin-like"/>
    <property type="match status" value="1"/>
</dbReference>
<dbReference type="AlphaFoldDB" id="A0A066XPW9"/>
<evidence type="ECO:0000313" key="9">
    <source>
        <dbReference type="EMBL" id="KDN71253.1"/>
    </source>
</evidence>
<keyword evidence="2 5" id="KW-0645">Protease</keyword>
<feature type="active site" description="Charge relay system" evidence="5">
    <location>
        <position position="289"/>
    </location>
</feature>
<dbReference type="EMBL" id="JMSE01000217">
    <property type="protein sequence ID" value="KDN71253.1"/>
    <property type="molecule type" value="Genomic_DNA"/>
</dbReference>
<gene>
    <name evidence="9" type="ORF">CSUB01_08822</name>
</gene>
<dbReference type="Pfam" id="PF00082">
    <property type="entry name" value="Peptidase_S8"/>
    <property type="match status" value="1"/>
</dbReference>
<sequence length="560" mass="59644">MSTIQSIVLFFTLVSVCYSQQQRPLRTPFPLVPIFRNAIASASVPIVPTPVPSSVSSTTSSAPPSTVTVDNGETITVLPGVVVVGAGIGGFYIVNGVTFPIAAGESVVAGSEPPNPDDPDIPKSDKPESSTRASATSTSSSAIPSATSAEYIIFAKENTTKADGDGFSNTLVGLVGADSMDTIVNDADIPFLWRANLTPGQREMVKANRVVARVDINHPLTRDHPELGNAQSSATRQKRAEMSQIPAVDNDIFDLRTLSTPPKQKGTVPDPEYRYDDFAGRGITVYVVDTGPFDLQHEEFTAPSADVSRRELNVAKNKKFSLADAQHGNCVASKTVGVTTGTAKRANLVGVRIDFTHFGLFRGLQAAANEIRQKGLEGKAVVTTSILMRAPDDIYITSMRKVIRRLINMDVPVVVAAGNKFRDGLTEPDKLPAVMAKELPIIVVGSAERDFRIAATSRRGDLVTTFAISADIKCADPLDQAGLATDSGTSFAAPQVAGVVAYWMSHPEFAGHSTPGSVAETLRNITAALSYPRVAEAGFPPIAWNGHDLAWPNRVSFRTV</sequence>
<evidence type="ECO:0000256" key="1">
    <source>
        <dbReference type="ARBA" id="ARBA00011073"/>
    </source>
</evidence>
<keyword evidence="3 5" id="KW-0378">Hydrolase</keyword>
<keyword evidence="4 5" id="KW-0720">Serine protease</keyword>
<dbReference type="GO" id="GO:0006508">
    <property type="term" value="P:proteolysis"/>
    <property type="evidence" value="ECO:0007669"/>
    <property type="project" value="UniProtKB-KW"/>
</dbReference>
<comment type="similarity">
    <text evidence="1 5">Belongs to the peptidase S8 family.</text>
</comment>
<evidence type="ECO:0000256" key="6">
    <source>
        <dbReference type="SAM" id="MobiDB-lite"/>
    </source>
</evidence>
<feature type="active site" description="Charge relay system" evidence="5">
    <location>
        <position position="490"/>
    </location>
</feature>
<dbReference type="HOGENOM" id="CLU_017824_1_0_1"/>
<feature type="region of interest" description="Disordered" evidence="6">
    <location>
        <begin position="108"/>
        <end position="142"/>
    </location>
</feature>
<dbReference type="PROSITE" id="PS51892">
    <property type="entry name" value="SUBTILASE"/>
    <property type="match status" value="1"/>
</dbReference>
<dbReference type="PANTHER" id="PTHR43806">
    <property type="entry name" value="PEPTIDASE S8"/>
    <property type="match status" value="1"/>
</dbReference>
<dbReference type="PRINTS" id="PR00723">
    <property type="entry name" value="SUBTILISIN"/>
</dbReference>
<name>A0A066XPW9_COLSU</name>
<dbReference type="PANTHER" id="PTHR43806:SF11">
    <property type="entry name" value="CEREVISIN-RELATED"/>
    <property type="match status" value="1"/>
</dbReference>
<reference evidence="10" key="1">
    <citation type="journal article" date="2014" name="Genome Announc.">
        <title>Draft genome sequence of Colletotrichum sublineola, a destructive pathogen of cultivated sorghum.</title>
        <authorList>
            <person name="Baroncelli R."/>
            <person name="Sanz-Martin J.M."/>
            <person name="Rech G.E."/>
            <person name="Sukno S.A."/>
            <person name="Thon M.R."/>
        </authorList>
    </citation>
    <scope>NUCLEOTIDE SEQUENCE [LARGE SCALE GENOMIC DNA]</scope>
    <source>
        <strain evidence="10">TX430BB</strain>
    </source>
</reference>
<feature type="chain" id="PRO_5001630511" evidence="7">
    <location>
        <begin position="20"/>
        <end position="560"/>
    </location>
</feature>
<dbReference type="InterPro" id="IPR015500">
    <property type="entry name" value="Peptidase_S8_subtilisin-rel"/>
</dbReference>
<feature type="region of interest" description="Disordered" evidence="6">
    <location>
        <begin position="50"/>
        <end position="69"/>
    </location>
</feature>
<evidence type="ECO:0000313" key="10">
    <source>
        <dbReference type="Proteomes" id="UP000027238"/>
    </source>
</evidence>
<keyword evidence="7" id="KW-0732">Signal</keyword>
<dbReference type="InterPro" id="IPR000209">
    <property type="entry name" value="Peptidase_S8/S53_dom"/>
</dbReference>
<evidence type="ECO:0000256" key="3">
    <source>
        <dbReference type="ARBA" id="ARBA00022801"/>
    </source>
</evidence>
<evidence type="ECO:0000256" key="2">
    <source>
        <dbReference type="ARBA" id="ARBA00022670"/>
    </source>
</evidence>
<evidence type="ECO:0000256" key="5">
    <source>
        <dbReference type="PROSITE-ProRule" id="PRU01240"/>
    </source>
</evidence>
<dbReference type="InterPro" id="IPR036852">
    <property type="entry name" value="Peptidase_S8/S53_dom_sf"/>
</dbReference>
<dbReference type="InterPro" id="IPR023828">
    <property type="entry name" value="Peptidase_S8_Ser-AS"/>
</dbReference>
<evidence type="ECO:0000256" key="7">
    <source>
        <dbReference type="SAM" id="SignalP"/>
    </source>
</evidence>
<dbReference type="PROSITE" id="PS00138">
    <property type="entry name" value="SUBTILASE_SER"/>
    <property type="match status" value="1"/>
</dbReference>
<protein>
    <submittedName>
        <fullName evidence="9">Putative subtilase</fullName>
    </submittedName>
</protein>
<organism evidence="9 10">
    <name type="scientific">Colletotrichum sublineola</name>
    <name type="common">Sorghum anthracnose fungus</name>
    <dbReference type="NCBI Taxonomy" id="1173701"/>
    <lineage>
        <taxon>Eukaryota</taxon>
        <taxon>Fungi</taxon>
        <taxon>Dikarya</taxon>
        <taxon>Ascomycota</taxon>
        <taxon>Pezizomycotina</taxon>
        <taxon>Sordariomycetes</taxon>
        <taxon>Hypocreomycetidae</taxon>
        <taxon>Glomerellales</taxon>
        <taxon>Glomerellaceae</taxon>
        <taxon>Colletotrichum</taxon>
        <taxon>Colletotrichum graminicola species complex</taxon>
    </lineage>
</organism>
<dbReference type="eggNOG" id="KOG1153">
    <property type="taxonomic scope" value="Eukaryota"/>
</dbReference>
<feature type="compositionally biased region" description="Low complexity" evidence="6">
    <location>
        <begin position="130"/>
        <end position="142"/>
    </location>
</feature>
<keyword evidence="10" id="KW-1185">Reference proteome</keyword>
<accession>A0A066XPW9</accession>
<dbReference type="Proteomes" id="UP000027238">
    <property type="component" value="Unassembled WGS sequence"/>
</dbReference>
<dbReference type="InterPro" id="IPR050131">
    <property type="entry name" value="Peptidase_S8_subtilisin-like"/>
</dbReference>
<proteinExistence type="inferred from homology"/>
<feature type="domain" description="Peptidase S8/S53" evidence="8">
    <location>
        <begin position="280"/>
        <end position="524"/>
    </location>
</feature>
<dbReference type="Gene3D" id="3.40.50.200">
    <property type="entry name" value="Peptidase S8/S53 domain"/>
    <property type="match status" value="1"/>
</dbReference>
<feature type="compositionally biased region" description="Basic and acidic residues" evidence="6">
    <location>
        <begin position="120"/>
        <end position="129"/>
    </location>
</feature>
<evidence type="ECO:0000256" key="4">
    <source>
        <dbReference type="ARBA" id="ARBA00022825"/>
    </source>
</evidence>
<dbReference type="OMA" id="CCASKAL"/>
<feature type="region of interest" description="Disordered" evidence="6">
    <location>
        <begin position="220"/>
        <end position="242"/>
    </location>
</feature>
<dbReference type="GO" id="GO:0004252">
    <property type="term" value="F:serine-type endopeptidase activity"/>
    <property type="evidence" value="ECO:0007669"/>
    <property type="project" value="UniProtKB-UniRule"/>
</dbReference>
<dbReference type="STRING" id="1173701.A0A066XPW9"/>
<comment type="caution">
    <text evidence="9">The sequence shown here is derived from an EMBL/GenBank/DDBJ whole genome shotgun (WGS) entry which is preliminary data.</text>
</comment>
<feature type="signal peptide" evidence="7">
    <location>
        <begin position="1"/>
        <end position="19"/>
    </location>
</feature>
<feature type="active site" description="Charge relay system" evidence="5">
    <location>
        <position position="327"/>
    </location>
</feature>